<organism evidence="8 9">
    <name type="scientific">Actinomyces respiraculi</name>
    <dbReference type="NCBI Taxonomy" id="2744574"/>
    <lineage>
        <taxon>Bacteria</taxon>
        <taxon>Bacillati</taxon>
        <taxon>Actinomycetota</taxon>
        <taxon>Actinomycetes</taxon>
        <taxon>Actinomycetales</taxon>
        <taxon>Actinomycetaceae</taxon>
        <taxon>Actinomyces</taxon>
    </lineage>
</organism>
<evidence type="ECO:0000259" key="7">
    <source>
        <dbReference type="PROSITE" id="PS52029"/>
    </source>
</evidence>
<reference evidence="8 9" key="1">
    <citation type="submission" date="2020-11" db="EMBL/GenBank/DDBJ databases">
        <title>Actinomyces sp. ZJ750.</title>
        <authorList>
            <person name="Zhou J."/>
        </authorList>
    </citation>
    <scope>NUCLEOTIDE SEQUENCE [LARGE SCALE GENOMIC DNA]</scope>
    <source>
        <strain evidence="8 9">ZJ750</strain>
    </source>
</reference>
<evidence type="ECO:0000256" key="4">
    <source>
        <dbReference type="ARBA" id="ARBA00022984"/>
    </source>
</evidence>
<comment type="pathway">
    <text evidence="1 6">Cell wall biogenesis; peptidoglycan biosynthesis.</text>
</comment>
<evidence type="ECO:0000256" key="2">
    <source>
        <dbReference type="ARBA" id="ARBA00022679"/>
    </source>
</evidence>
<keyword evidence="2" id="KW-0808">Transferase</keyword>
<sequence>MTRAQISELVSGLAQQTTVSVTGDVEATASLSDLGTTVDADATADAALAASSDVVGRFRALFEDNPIDVVTTSDPTAAEAYTTALIPSNESVATNATVRLGPDGLTFITTPAVEGVSLDSAEAARAAQEAASTLTSQSVTLTYSSQVPEITDDEAARAAEQAGVLASQPVAITDSTDPRGQTWTPDATTQASWVTVTPTADGTALTARVDATKVSQWVTASSDAAGDAPTDGVRNVNSRGDVVATSVEAVDGNKVTNAEAITTALVEALNAGRPYTGDFTTEVVKASWTDRLIADGAENLVYQAAPGEKWVDVNLSNKTVTAYEGATVVRGPISMVDGAAETPTVTGTYHVYLQYTSQTMEGDNVDGTRYRSEDVPWVSYFYSGYAFHGAPWRSSFGYSASHGCVNMPVSEAYWIYNWAEIGTTVVSHY</sequence>
<dbReference type="GO" id="GO:0008360">
    <property type="term" value="P:regulation of cell shape"/>
    <property type="evidence" value="ECO:0007669"/>
    <property type="project" value="UniProtKB-UniRule"/>
</dbReference>
<keyword evidence="4 6" id="KW-0573">Peptidoglycan synthesis</keyword>
<keyword evidence="5 6" id="KW-0961">Cell wall biogenesis/degradation</keyword>
<dbReference type="GO" id="GO:0016740">
    <property type="term" value="F:transferase activity"/>
    <property type="evidence" value="ECO:0007669"/>
    <property type="project" value="UniProtKB-KW"/>
</dbReference>
<evidence type="ECO:0000256" key="3">
    <source>
        <dbReference type="ARBA" id="ARBA00022960"/>
    </source>
</evidence>
<protein>
    <submittedName>
        <fullName evidence="8">L,D-transpeptidase</fullName>
    </submittedName>
</protein>
<dbReference type="Gene3D" id="2.40.440.10">
    <property type="entry name" value="L,D-transpeptidase catalytic domain-like"/>
    <property type="match status" value="1"/>
</dbReference>
<dbReference type="PANTHER" id="PTHR30582:SF2">
    <property type="entry name" value="L,D-TRANSPEPTIDASE YCIB-RELATED"/>
    <property type="match status" value="1"/>
</dbReference>
<dbReference type="CDD" id="cd16913">
    <property type="entry name" value="YkuD_like"/>
    <property type="match status" value="1"/>
</dbReference>
<evidence type="ECO:0000256" key="5">
    <source>
        <dbReference type="ARBA" id="ARBA00023316"/>
    </source>
</evidence>
<name>A0A7T0LMJ5_9ACTO</name>
<evidence type="ECO:0000256" key="6">
    <source>
        <dbReference type="PROSITE-ProRule" id="PRU01373"/>
    </source>
</evidence>
<dbReference type="GO" id="GO:0005576">
    <property type="term" value="C:extracellular region"/>
    <property type="evidence" value="ECO:0007669"/>
    <property type="project" value="TreeGrafter"/>
</dbReference>
<dbReference type="UniPathway" id="UPA00219"/>
<dbReference type="Pfam" id="PF03734">
    <property type="entry name" value="YkuD"/>
    <property type="match status" value="1"/>
</dbReference>
<proteinExistence type="predicted"/>
<accession>A0A7T0LMJ5</accession>
<feature type="active site" description="Proton donor/acceptor" evidence="6">
    <location>
        <position position="388"/>
    </location>
</feature>
<dbReference type="EMBL" id="CP063989">
    <property type="protein sequence ID" value="QPL06532.1"/>
    <property type="molecule type" value="Genomic_DNA"/>
</dbReference>
<dbReference type="PANTHER" id="PTHR30582">
    <property type="entry name" value="L,D-TRANSPEPTIDASE"/>
    <property type="match status" value="1"/>
</dbReference>
<dbReference type="GO" id="GO:0071555">
    <property type="term" value="P:cell wall organization"/>
    <property type="evidence" value="ECO:0007669"/>
    <property type="project" value="UniProtKB-UniRule"/>
</dbReference>
<dbReference type="SUPFAM" id="SSF141523">
    <property type="entry name" value="L,D-transpeptidase catalytic domain-like"/>
    <property type="match status" value="1"/>
</dbReference>
<feature type="active site" description="Nucleophile" evidence="6">
    <location>
        <position position="404"/>
    </location>
</feature>
<dbReference type="GO" id="GO:0071972">
    <property type="term" value="F:peptidoglycan L,D-transpeptidase activity"/>
    <property type="evidence" value="ECO:0007669"/>
    <property type="project" value="TreeGrafter"/>
</dbReference>
<dbReference type="Proteomes" id="UP000594637">
    <property type="component" value="Chromosome"/>
</dbReference>
<dbReference type="AlphaFoldDB" id="A0A7T0LMJ5"/>
<dbReference type="InterPro" id="IPR005490">
    <property type="entry name" value="LD_TPept_cat_dom"/>
</dbReference>
<evidence type="ECO:0000313" key="9">
    <source>
        <dbReference type="Proteomes" id="UP000594637"/>
    </source>
</evidence>
<dbReference type="GO" id="GO:0018104">
    <property type="term" value="P:peptidoglycan-protein cross-linking"/>
    <property type="evidence" value="ECO:0007669"/>
    <property type="project" value="TreeGrafter"/>
</dbReference>
<evidence type="ECO:0000256" key="1">
    <source>
        <dbReference type="ARBA" id="ARBA00004752"/>
    </source>
</evidence>
<evidence type="ECO:0000313" key="8">
    <source>
        <dbReference type="EMBL" id="QPL06532.1"/>
    </source>
</evidence>
<dbReference type="PROSITE" id="PS52029">
    <property type="entry name" value="LD_TPASE"/>
    <property type="match status" value="1"/>
</dbReference>
<dbReference type="KEGG" id="arep:ID810_03645"/>
<keyword evidence="9" id="KW-1185">Reference proteome</keyword>
<keyword evidence="3 6" id="KW-0133">Cell shape</keyword>
<feature type="domain" description="L,D-TPase catalytic" evidence="7">
    <location>
        <begin position="309"/>
        <end position="428"/>
    </location>
</feature>
<dbReference type="InterPro" id="IPR050979">
    <property type="entry name" value="LD-transpeptidase"/>
</dbReference>
<dbReference type="InterPro" id="IPR038063">
    <property type="entry name" value="Transpep_catalytic_dom"/>
</dbReference>
<gene>
    <name evidence="8" type="ORF">ID810_03645</name>
</gene>